<evidence type="ECO:0000256" key="4">
    <source>
        <dbReference type="RuleBase" id="RU004203"/>
    </source>
</evidence>
<dbReference type="InterPro" id="IPR023333">
    <property type="entry name" value="Proteasome_suB-type"/>
</dbReference>
<dbReference type="GeneID" id="5699494"/>
<proteinExistence type="inferred from homology"/>
<dbReference type="FunCoup" id="A8BJE5">
    <property type="interactions" value="257"/>
</dbReference>
<gene>
    <name evidence="5" type="ORF">GL50803_003209</name>
</gene>
<comment type="caution">
    <text evidence="5">The sequence shown here is derived from an EMBL/GenBank/DDBJ whole genome shotgun (WGS) entry which is preliminary data.</text>
</comment>
<dbReference type="SUPFAM" id="SSF56235">
    <property type="entry name" value="N-terminal nucleophile aminohydrolases (Ntn hydrolases)"/>
    <property type="match status" value="1"/>
</dbReference>
<dbReference type="InterPro" id="IPR029055">
    <property type="entry name" value="Ntn_hydrolases_N"/>
</dbReference>
<dbReference type="CDD" id="cd03758">
    <property type="entry name" value="proteasome_beta_type_2"/>
    <property type="match status" value="1"/>
</dbReference>
<keyword evidence="1 4" id="KW-0963">Cytoplasm</keyword>
<organism evidence="5 6">
    <name type="scientific">Giardia intestinalis (strain ATCC 50803 / WB clone C6)</name>
    <name type="common">Giardia lamblia</name>
    <dbReference type="NCBI Taxonomy" id="184922"/>
    <lineage>
        <taxon>Eukaryota</taxon>
        <taxon>Metamonada</taxon>
        <taxon>Diplomonadida</taxon>
        <taxon>Hexamitidae</taxon>
        <taxon>Giardiinae</taxon>
        <taxon>Giardia</taxon>
    </lineage>
</organism>
<evidence type="ECO:0000313" key="6">
    <source>
        <dbReference type="Proteomes" id="UP000001548"/>
    </source>
</evidence>
<dbReference type="AlphaFoldDB" id="A8BJE5"/>
<dbReference type="GO" id="GO:0043161">
    <property type="term" value="P:proteasome-mediated ubiquitin-dependent protein catabolic process"/>
    <property type="evidence" value="ECO:0000318"/>
    <property type="project" value="GO_Central"/>
</dbReference>
<dbReference type="GO" id="GO:0019774">
    <property type="term" value="C:proteasome core complex, beta-subunit complex"/>
    <property type="evidence" value="ECO:0000318"/>
    <property type="project" value="GO_Central"/>
</dbReference>
<name>A8BJE5_GIAIC</name>
<dbReference type="VEuPathDB" id="GiardiaDB:GL50803_3209"/>
<evidence type="ECO:0000256" key="1">
    <source>
        <dbReference type="ARBA" id="ARBA00022490"/>
    </source>
</evidence>
<dbReference type="Pfam" id="PF00227">
    <property type="entry name" value="Proteasome"/>
    <property type="match status" value="1"/>
</dbReference>
<comment type="function">
    <text evidence="4">Component of the proteasome, a multicatalytic proteinase complex which is characterized by its ability to cleave peptides with Arg, Phe, Tyr, Leu, and Glu adjacent to the leaving group at neutral or slightly basic pH. The proteasome has an ATP-dependent proteolytic activity.</text>
</comment>
<dbReference type="PANTHER" id="PTHR32194:SF2">
    <property type="entry name" value="PROTEASOME SUBUNIT BETA TYPE-1"/>
    <property type="match status" value="1"/>
</dbReference>
<sequence length="209" mass="23763">MDSVFGFKGKDFVCLVADTVFKHSILVLKECADRTVKIHEGQGMIVTGEDGDVLQFTDYIKHSLKLRSLRQGYTPTVKSSANFIRTELARAIREGPYNVYVITGGVDAAGPQLYYMDYLGTMGEDNFCVQGYSMYFLLSVMSEYWKPDMTKQDALDLIKHCIDALGRRFLLQPTKFTASFIYQSLTEKEFINYVPQSIDPTKQQLPNIM</sequence>
<dbReference type="Gene3D" id="3.60.20.10">
    <property type="entry name" value="Glutamine Phosphoribosylpyrophosphate, subunit 1, domain 1"/>
    <property type="match status" value="1"/>
</dbReference>
<dbReference type="GO" id="GO:0005829">
    <property type="term" value="C:cytosol"/>
    <property type="evidence" value="ECO:0000318"/>
    <property type="project" value="GO_Central"/>
</dbReference>
<comment type="similarity">
    <text evidence="4">Belongs to the peptidase T1B family.</text>
</comment>
<accession>A8BJE5</accession>
<dbReference type="RefSeq" id="XP_001706570.1">
    <property type="nucleotide sequence ID" value="XM_001706518.1"/>
</dbReference>
<evidence type="ECO:0000256" key="2">
    <source>
        <dbReference type="ARBA" id="ARBA00022942"/>
    </source>
</evidence>
<dbReference type="OMA" id="MKRDHDK"/>
<evidence type="ECO:0000256" key="3">
    <source>
        <dbReference type="ARBA" id="ARBA00023242"/>
    </source>
</evidence>
<keyword evidence="2 4" id="KW-0647">Proteasome</keyword>
<comment type="subcellular location">
    <subcellularLocation>
        <location evidence="4">Cytoplasm</location>
    </subcellularLocation>
    <subcellularLocation>
        <location evidence="4">Nucleus</location>
    </subcellularLocation>
</comment>
<dbReference type="Proteomes" id="UP000001548">
    <property type="component" value="Unassembled WGS sequence"/>
</dbReference>
<dbReference type="HOGENOM" id="CLU_035750_12_1_1"/>
<dbReference type="InterPro" id="IPR001353">
    <property type="entry name" value="Proteasome_sua/b"/>
</dbReference>
<dbReference type="FunFam" id="3.60.20.10:FF:000131">
    <property type="entry name" value="Proteasome subunit beta"/>
    <property type="match status" value="1"/>
</dbReference>
<dbReference type="KEGG" id="gla:GL50803_003209"/>
<dbReference type="GO" id="GO:0005634">
    <property type="term" value="C:nucleus"/>
    <property type="evidence" value="ECO:0000318"/>
    <property type="project" value="GO_Central"/>
</dbReference>
<dbReference type="EMBL" id="AACB03000002">
    <property type="protein sequence ID" value="KAE8303882.1"/>
    <property type="molecule type" value="Genomic_DNA"/>
</dbReference>
<dbReference type="InterPro" id="IPR035206">
    <property type="entry name" value="Proteasome_beta2"/>
</dbReference>
<dbReference type="PANTHER" id="PTHR32194">
    <property type="entry name" value="METALLOPROTEASE TLDD"/>
    <property type="match status" value="1"/>
</dbReference>
<comment type="subunit">
    <text evidence="4">Component of the proteasome complex.</text>
</comment>
<keyword evidence="6" id="KW-1185">Reference proteome</keyword>
<keyword evidence="3 4" id="KW-0539">Nucleus</keyword>
<evidence type="ECO:0000313" key="5">
    <source>
        <dbReference type="EMBL" id="KAE8303882.1"/>
    </source>
</evidence>
<dbReference type="STRING" id="184922.A8BJE5"/>
<protein>
    <recommendedName>
        <fullName evidence="4">Proteasome subunit beta</fullName>
    </recommendedName>
</protein>
<reference evidence="5 6" key="1">
    <citation type="journal article" date="2007" name="Science">
        <title>Genomic minimalism in the early diverging intestinal parasite Giardia lamblia.</title>
        <authorList>
            <person name="Morrison H.G."/>
            <person name="McArthur A.G."/>
            <person name="Gillin F.D."/>
            <person name="Aley S.B."/>
            <person name="Adam R.D."/>
            <person name="Olsen G.J."/>
            <person name="Best A.A."/>
            <person name="Cande W.Z."/>
            <person name="Chen F."/>
            <person name="Cipriano M.J."/>
            <person name="Davids B.J."/>
            <person name="Dawson S.C."/>
            <person name="Elmendorf H.G."/>
            <person name="Hehl A.B."/>
            <person name="Holder M.E."/>
            <person name="Huse S.M."/>
            <person name="Kim U.U."/>
            <person name="Lasek-Nesselquist E."/>
            <person name="Manning G."/>
            <person name="Nigam A."/>
            <person name="Nixon J.E."/>
            <person name="Palm D."/>
            <person name="Passamaneck N.E."/>
            <person name="Prabhu A."/>
            <person name="Reich C.I."/>
            <person name="Reiner D.S."/>
            <person name="Samuelson J."/>
            <person name="Svard S.G."/>
            <person name="Sogin M.L."/>
        </authorList>
    </citation>
    <scope>NUCLEOTIDE SEQUENCE [LARGE SCALE GENOMIC DNA]</scope>
    <source>
        <strain evidence="5 6">WB C6</strain>
    </source>
</reference>